<reference evidence="1 2" key="1">
    <citation type="submission" date="2018-06" db="EMBL/GenBank/DDBJ databases">
        <authorList>
            <consortium name="Pathogen Informatics"/>
            <person name="Doyle S."/>
        </authorList>
    </citation>
    <scope>NUCLEOTIDE SEQUENCE [LARGE SCALE GENOMIC DNA]</scope>
    <source>
        <strain evidence="1 2">NCTC1934</strain>
    </source>
</reference>
<evidence type="ECO:0000313" key="2">
    <source>
        <dbReference type="Proteomes" id="UP000255467"/>
    </source>
</evidence>
<dbReference type="Proteomes" id="UP000255467">
    <property type="component" value="Unassembled WGS sequence"/>
</dbReference>
<keyword evidence="2" id="KW-1185">Reference proteome</keyword>
<gene>
    <name evidence="1" type="ORF">NCTC1934_01125</name>
</gene>
<dbReference type="STRING" id="1406858.GCA_000710895_05561"/>
<proteinExistence type="predicted"/>
<accession>A0A378YA06</accession>
<protein>
    <submittedName>
        <fullName evidence="1">Uncharacterized protein</fullName>
    </submittedName>
</protein>
<dbReference type="EMBL" id="UGRY01000002">
    <property type="protein sequence ID" value="SUA73678.1"/>
    <property type="molecule type" value="Genomic_DNA"/>
</dbReference>
<dbReference type="AlphaFoldDB" id="A0A378YA06"/>
<evidence type="ECO:0000313" key="1">
    <source>
        <dbReference type="EMBL" id="SUA73678.1"/>
    </source>
</evidence>
<name>A0A378YA06_9NOCA</name>
<organism evidence="1 2">
    <name type="scientific">Nocardia otitidiscaviarum</name>
    <dbReference type="NCBI Taxonomy" id="1823"/>
    <lineage>
        <taxon>Bacteria</taxon>
        <taxon>Bacillati</taxon>
        <taxon>Actinomycetota</taxon>
        <taxon>Actinomycetes</taxon>
        <taxon>Mycobacteriales</taxon>
        <taxon>Nocardiaceae</taxon>
        <taxon>Nocardia</taxon>
    </lineage>
</organism>
<sequence length="35" mass="3834">MTLIPVFSWLDLLPVQLNCLLSTGWAAFCLGLPLS</sequence>